<dbReference type="Proteomes" id="UP000006729">
    <property type="component" value="Chromosome 4"/>
</dbReference>
<dbReference type="EMBL" id="CM009293">
    <property type="protein sequence ID" value="KAI9396851.1"/>
    <property type="molecule type" value="Genomic_DNA"/>
</dbReference>
<sequence length="1373" mass="155059">MEVVGEVFLSALLEPLLGKLTSGELLNFVRKTQVEKELNKWKLRLSEIDAVLKDAEEKQIINSTVKIWLTKLRDLAYDVEDVLDEFQTEALASKMRAESQASSSTVRKLLPTCCAGLNPSAIELNMRTGSRLRGITTRLEAIAKEKNELDVGIMAEQRSKGVKKSATTSLVKESDVCGRDNDKKAILELLMNDDASNLEYSVIPIIGMGGIGKTTLTQLVYNDERVKFDCKAWVCVSDDFDIPRITKTILQHLESCEDNDLNVLQERLKEKLSGKKFLIVLDDVWSNNHDDWTALSLPFSAGARGSKVIITTRSEDIASKMGTVRAYTLERLSFDECLRIFTQHALDSRNFDAHLELKEIGEEMVEKCKGLPLIAKTLGGLLRHKQNLEGWEDILSSEMWNLPETESGILSALRLSYNHLPSHLKQCFAYCAIFPKDYEFEEGELVSLWMAEGFLKQKMKKKHMEDLGHEYFRDLSSRSFFQRSSSKISRFIMHDLISDLAQFVSGEICFYLDDTKKEPCSVESYAAVRHSSFTSHRYDISQRFDVFYEMKNLRTFLALPTYLSQSRPYHLSSKVLDDLVPKLKCLRALSLAGYSVEELPNSTGTLKRLRYLNLSYTWIKRLPESLGELFNLQTLRLRGCRKLVELPTCVVNLINLQCLDIRDTDGLQEMPLQISKLINLRMLPKFIVGEGKGLGITELMKLSHLQGQLKIEGLHKVNIRDAELANLKEKAGLCDLSLHWISNFDDSLRNERNELHVFDSLKPHRSLEKLSVTSYGGTEFPSWIGDSCFSKIVHLKLSTCRKITSLSSVGKLPALRHLSIEGMDGVKEVYAEDFQSLVTLYIRNMLGWEQWLWSDGVNESTVGKFPKLSELTLMNCPRLIGDLPSCLPSLKKLHVEKCQGVVLSLRAAPDLTSLSSLHLIQISGLVRLHEELVQALVALEDLDLICCNELTYLWQDGVDLDKLSSLKRLQIVECEQLVSLVEGEEGILPCNLEVLTVEDCCNLEKLANGLCSLTSLRDLTILACRKLECFSEGAGLPLSLKRLVISNCDSLRSLPDGMMTMVNDSDCNHCLLEALSVTACPSLKSLPKGKLPKTLKFLNISWDNQESLPEGILQRDARETSRSNLEHLILQSLSATSFPTGEFPISLKELTIVNCRIPSLPPLHFLFHLTELEIFGCNELKSFPKEGLPLPNLISLGIHRCEKLRSLPAHMDSLKSLQDLRISNCHRLDSFMERGLPPNLTSLKILNCKISLPISEWGLRLLTSLKRFSVESTMDVDRFPDDEGLLLPPSLTFLEISNQEILKSISRGLQHLTSLEVLNIFECPILRFFPREGFPLSLECIRICSSPLLEERCLKEKGDYWSIIAHIPKVDIS</sequence>
<name>A0ACC0T5R3_POPTR</name>
<protein>
    <submittedName>
        <fullName evidence="1">Uncharacterized protein</fullName>
    </submittedName>
</protein>
<comment type="caution">
    <text evidence="1">The sequence shown here is derived from an EMBL/GenBank/DDBJ whole genome shotgun (WGS) entry which is preliminary data.</text>
</comment>
<reference evidence="1 2" key="1">
    <citation type="journal article" date="2006" name="Science">
        <title>The genome of black cottonwood, Populus trichocarpa (Torr. &amp; Gray).</title>
        <authorList>
            <person name="Tuskan G.A."/>
            <person name="Difazio S."/>
            <person name="Jansson S."/>
            <person name="Bohlmann J."/>
            <person name="Grigoriev I."/>
            <person name="Hellsten U."/>
            <person name="Putnam N."/>
            <person name="Ralph S."/>
            <person name="Rombauts S."/>
            <person name="Salamov A."/>
            <person name="Schein J."/>
            <person name="Sterck L."/>
            <person name="Aerts A."/>
            <person name="Bhalerao R.R."/>
            <person name="Bhalerao R.P."/>
            <person name="Blaudez D."/>
            <person name="Boerjan W."/>
            <person name="Brun A."/>
            <person name="Brunner A."/>
            <person name="Busov V."/>
            <person name="Campbell M."/>
            <person name="Carlson J."/>
            <person name="Chalot M."/>
            <person name="Chapman J."/>
            <person name="Chen G.L."/>
            <person name="Cooper D."/>
            <person name="Coutinho P.M."/>
            <person name="Couturier J."/>
            <person name="Covert S."/>
            <person name="Cronk Q."/>
            <person name="Cunningham R."/>
            <person name="Davis J."/>
            <person name="Degroeve S."/>
            <person name="Dejardin A."/>
            <person name="Depamphilis C."/>
            <person name="Detter J."/>
            <person name="Dirks B."/>
            <person name="Dubchak I."/>
            <person name="Duplessis S."/>
            <person name="Ehlting J."/>
            <person name="Ellis B."/>
            <person name="Gendler K."/>
            <person name="Goodstein D."/>
            <person name="Gribskov M."/>
            <person name="Grimwood J."/>
            <person name="Groover A."/>
            <person name="Gunter L."/>
            <person name="Hamberger B."/>
            <person name="Heinze B."/>
            <person name="Helariutta Y."/>
            <person name="Henrissat B."/>
            <person name="Holligan D."/>
            <person name="Holt R."/>
            <person name="Huang W."/>
            <person name="Islam-Faridi N."/>
            <person name="Jones S."/>
            <person name="Jones-Rhoades M."/>
            <person name="Jorgensen R."/>
            <person name="Joshi C."/>
            <person name="Kangasjarvi J."/>
            <person name="Karlsson J."/>
            <person name="Kelleher C."/>
            <person name="Kirkpatrick R."/>
            <person name="Kirst M."/>
            <person name="Kohler A."/>
            <person name="Kalluri U."/>
            <person name="Larimer F."/>
            <person name="Leebens-Mack J."/>
            <person name="Leple J.C."/>
            <person name="Locascio P."/>
            <person name="Lou Y."/>
            <person name="Lucas S."/>
            <person name="Martin F."/>
            <person name="Montanini B."/>
            <person name="Napoli C."/>
            <person name="Nelson D.R."/>
            <person name="Nelson C."/>
            <person name="Nieminen K."/>
            <person name="Nilsson O."/>
            <person name="Pereda V."/>
            <person name="Peter G."/>
            <person name="Philippe R."/>
            <person name="Pilate G."/>
            <person name="Poliakov A."/>
            <person name="Razumovskaya J."/>
            <person name="Richardson P."/>
            <person name="Rinaldi C."/>
            <person name="Ritland K."/>
            <person name="Rouze P."/>
            <person name="Ryaboy D."/>
            <person name="Schmutz J."/>
            <person name="Schrader J."/>
            <person name="Segerman B."/>
            <person name="Shin H."/>
            <person name="Siddiqui A."/>
            <person name="Sterky F."/>
            <person name="Terry A."/>
            <person name="Tsai C.J."/>
            <person name="Uberbacher E."/>
            <person name="Unneberg P."/>
            <person name="Vahala J."/>
            <person name="Wall K."/>
            <person name="Wessler S."/>
            <person name="Yang G."/>
            <person name="Yin T."/>
            <person name="Douglas C."/>
            <person name="Marra M."/>
            <person name="Sandberg G."/>
            <person name="Van de Peer Y."/>
            <person name="Rokhsar D."/>
        </authorList>
    </citation>
    <scope>NUCLEOTIDE SEQUENCE [LARGE SCALE GENOMIC DNA]</scope>
    <source>
        <strain evidence="2">cv. Nisqually</strain>
    </source>
</reference>
<proteinExistence type="predicted"/>
<organism evidence="1 2">
    <name type="scientific">Populus trichocarpa</name>
    <name type="common">Western balsam poplar</name>
    <name type="synonym">Populus balsamifera subsp. trichocarpa</name>
    <dbReference type="NCBI Taxonomy" id="3694"/>
    <lineage>
        <taxon>Eukaryota</taxon>
        <taxon>Viridiplantae</taxon>
        <taxon>Streptophyta</taxon>
        <taxon>Embryophyta</taxon>
        <taxon>Tracheophyta</taxon>
        <taxon>Spermatophyta</taxon>
        <taxon>Magnoliopsida</taxon>
        <taxon>eudicotyledons</taxon>
        <taxon>Gunneridae</taxon>
        <taxon>Pentapetalae</taxon>
        <taxon>rosids</taxon>
        <taxon>fabids</taxon>
        <taxon>Malpighiales</taxon>
        <taxon>Salicaceae</taxon>
        <taxon>Saliceae</taxon>
        <taxon>Populus</taxon>
    </lineage>
</organism>
<evidence type="ECO:0000313" key="2">
    <source>
        <dbReference type="Proteomes" id="UP000006729"/>
    </source>
</evidence>
<gene>
    <name evidence="1" type="ORF">POPTR_004G194800v4</name>
</gene>
<keyword evidence="2" id="KW-1185">Reference proteome</keyword>
<evidence type="ECO:0000313" key="1">
    <source>
        <dbReference type="EMBL" id="KAI9396851.1"/>
    </source>
</evidence>
<accession>A0ACC0T5R3</accession>